<dbReference type="InterPro" id="IPR005162">
    <property type="entry name" value="Retrotrans_gag_dom"/>
</dbReference>
<feature type="region of interest" description="Disordered" evidence="1">
    <location>
        <begin position="1"/>
        <end position="24"/>
    </location>
</feature>
<dbReference type="InterPro" id="IPR004312">
    <property type="entry name" value="ATHILA_Orf1_C"/>
</dbReference>
<feature type="region of interest" description="Disordered" evidence="1">
    <location>
        <begin position="487"/>
        <end position="508"/>
    </location>
</feature>
<feature type="domain" description="Retrotransposon gag" evidence="3">
    <location>
        <begin position="231"/>
        <end position="323"/>
    </location>
</feature>
<feature type="compositionally biased region" description="Basic and acidic residues" evidence="1">
    <location>
        <begin position="1668"/>
        <end position="1677"/>
    </location>
</feature>
<reference evidence="4 5" key="1">
    <citation type="submission" date="2020-12" db="EMBL/GenBank/DDBJ databases">
        <title>Concerted genomic and epigenomic changes stabilize Arabidopsis allopolyploids.</title>
        <authorList>
            <person name="Chen Z."/>
        </authorList>
    </citation>
    <scope>NUCLEOTIDE SEQUENCE [LARGE SCALE GENOMIC DNA]</scope>
    <source>
        <strain evidence="4">Allo738</strain>
        <tissue evidence="4">Leaf</tissue>
    </source>
</reference>
<feature type="region of interest" description="Disordered" evidence="1">
    <location>
        <begin position="1563"/>
        <end position="1590"/>
    </location>
</feature>
<feature type="region of interest" description="Disordered" evidence="1">
    <location>
        <begin position="770"/>
        <end position="794"/>
    </location>
</feature>
<evidence type="ECO:0000259" key="2">
    <source>
        <dbReference type="Pfam" id="PF03078"/>
    </source>
</evidence>
<feature type="compositionally biased region" description="Low complexity" evidence="1">
    <location>
        <begin position="1767"/>
        <end position="1776"/>
    </location>
</feature>
<proteinExistence type="predicted"/>
<dbReference type="Pfam" id="PF03732">
    <property type="entry name" value="Retrotrans_gag"/>
    <property type="match status" value="1"/>
</dbReference>
<name>A0A8T2A6D3_9BRAS</name>
<evidence type="ECO:0000313" key="5">
    <source>
        <dbReference type="Proteomes" id="UP000694240"/>
    </source>
</evidence>
<evidence type="ECO:0000313" key="4">
    <source>
        <dbReference type="EMBL" id="KAG7567969.1"/>
    </source>
</evidence>
<accession>A0A8T2A6D3</accession>
<dbReference type="EMBL" id="JAEFBK010000009">
    <property type="protein sequence ID" value="KAG7567969.1"/>
    <property type="molecule type" value="Genomic_DNA"/>
</dbReference>
<dbReference type="CDD" id="cd00303">
    <property type="entry name" value="retropepsin_like"/>
    <property type="match status" value="2"/>
</dbReference>
<dbReference type="PANTHER" id="PTHR33067">
    <property type="entry name" value="RNA-DIRECTED DNA POLYMERASE-RELATED"/>
    <property type="match status" value="1"/>
</dbReference>
<feature type="region of interest" description="Disordered" evidence="1">
    <location>
        <begin position="1152"/>
        <end position="1172"/>
    </location>
</feature>
<evidence type="ECO:0000259" key="3">
    <source>
        <dbReference type="Pfam" id="PF03732"/>
    </source>
</evidence>
<evidence type="ECO:0000256" key="1">
    <source>
        <dbReference type="SAM" id="MobiDB-lite"/>
    </source>
</evidence>
<comment type="caution">
    <text evidence="4">The sequence shown here is derived from an EMBL/GenBank/DDBJ whole genome shotgun (WGS) entry which is preliminary data.</text>
</comment>
<keyword evidence="5" id="KW-1185">Reference proteome</keyword>
<dbReference type="Proteomes" id="UP000694240">
    <property type="component" value="Chromosome 9"/>
</dbReference>
<dbReference type="PANTHER" id="PTHR33067:SF31">
    <property type="entry name" value="RNA-DIRECTED DNA POLYMERASE"/>
    <property type="match status" value="1"/>
</dbReference>
<sequence length="1901" mass="214798">MLDHEVEHHHHDFPNALDHDQGEHQVDHQVEYPLRHHSTTYSTTRSSTIILATEADARPQPATTLDRILCHHTRPCGRATRRPCVSGSLDQTLDHHSQQAYCMQTRSKGNQNLLFNDNIDRLDRELRERRDTVDREHNHPFRMADEQDVNNLPANIGAGDAPRNHHQRQGIVPPAVQNNNFEIKSGLISMIQGNKFHGLPLEDPLDHLDNFDRLCSLTKINGVSEDSFKLRLFPFSLGDKAHQWEKTLPAGSITSWDDCKKAFLTKFFSNSRTARLRNEISSFTQKQSESICEAWERFKGYTIQCPHHGFKKASLLSTLYRGVLPKIRMLLDTASNGNFLNKDVEEGWELIENLAQSDGNYNEDFDRSNRGIGDSDAKHSKEMKALNEKLDKLLLNQQKPVHFLIDDDQYQVQDGEGNQLEEVSYINNQGGYKGYNNFKTNNPNLSYRSTNVANPQDQVYPPQQHQGQNKPFVPYNQGFVPKQQFQGNYQQPPPGFAPQQHQGPAAHDSDMKQMLQQLLQGQASGSMEIAKKISELHNKLDCSYNDLNVKVEALNSKNPKEYATAHAFTICHDRELPTRYATPSITEDIEVQDSAKKATDEPILDSSTRSPTAASQYLETIAAAITKDTVFVPPPKKLGDPGSFTLPCSIGPLAFSNCLCDLGGFISLMPLSVAKRLGFSEYKSFNNSLILADGSVRQPHGILEDLPIKIGNVEIPTDFLVLEMDEDPVNPLILGRPFLATAGAIIDVKKGTIDLNLGKDFKMEFESGNAMKKPTRNTPKSITEDSEVQEGEASTQMEISVIELDYSARPRHQTQSALKEKAAIIERMVKRFKSTPSPSLALPWKFRETWKENYGSLAEKQLDEMEAVMPLIEVLKLIPDPHRDVRNLILKRLNIYQDSGDEYDADPIQAPDERIIQEKLEDPGSFTLPCSIRQSTFSNCLCDLGASISLMPLSVARKLGFVQYRPCDITLILADRTTRRPFSLLEDVPVMINGVEVPTDFVVLDMDEESKDPLILGRPFLASVGAVIDVRYGKIDLNLGRHVKLQFDINKTPTRSTKEGKSLEIQRAVPGEEFEAARVKEPILVQTHPSNSVTLAGKSGDFTVNGQRLKKYLADQIIPELFTSATSLARPPTSNSSATPFTRSLARSQASCRSATSLARPSSPKSAPNSYILSQDHDYNVNEDESWSTSLPVREGQEYSRLRDDITSGKKTMEEISSSLKDVATKPWKTDKKNISKEEYCELFRRHHFVGTRYPHPETMLELGIYEDIEYLCEQTSLFPLMNRPYSAYKEETIQFLSSFQVEIFSEKKKKRERDYGLGYMTFTIHGQDYILTMKQLESLFDFQSGVGTGHRVDRKEIVGLWETIGDDVKFFSSRSKSNTIRSPVLRYFHRSLASVLFAREITSTIINGEMEVLVMALQETLGVTKDNTVLLGDKSNTSAVFFLLGHLWSYKSWAATNAKKTAKGKLCMGGLITPILLACGVPLESQEVLPKWIDIEHLRKSTCLAWGMIDERYAWIFDLPEAEEAKFLLPHQAYTTIMDGSNIDFNPPVQMLYGVSEVVQPAEEEEANVGEEGANAEEEGANSEEEEDLDIEEYNTRRFHFVEHEPPSRQSKSVTEGHEKISKLQAWCKFQDKFIGKCFKMYKSMQKKVNRSSTSTSAPRVDPPEEILSRRHDSNAPRDSTYEPVQDVYEVPRQSTYEQREADTSQAPARHSSHEPREHRRRRKQAPVRSGSKAMLLNARRPLNRRAERQANPAIEHPAPEEEEQQQGAVGEQIGRSGPEPISMLDHEVEHHHHDFPNALDHDQGEHQVDHQVEYPLRHHSTTYSTTRSSTIILATEADARPQPATTLDRILCHHTRPCGRATRRPCVSGSLDQTLDHHSQQASFRSLEQMLDHHLHAAS</sequence>
<feature type="domain" description="Arabidopsis retrotransposon Orf1 C-terminal" evidence="2">
    <location>
        <begin position="1205"/>
        <end position="1656"/>
    </location>
</feature>
<organism evidence="4 5">
    <name type="scientific">Arabidopsis thaliana x Arabidopsis arenosa</name>
    <dbReference type="NCBI Taxonomy" id="1240361"/>
    <lineage>
        <taxon>Eukaryota</taxon>
        <taxon>Viridiplantae</taxon>
        <taxon>Streptophyta</taxon>
        <taxon>Embryophyta</taxon>
        <taxon>Tracheophyta</taxon>
        <taxon>Spermatophyta</taxon>
        <taxon>Magnoliopsida</taxon>
        <taxon>eudicotyledons</taxon>
        <taxon>Gunneridae</taxon>
        <taxon>Pentapetalae</taxon>
        <taxon>rosids</taxon>
        <taxon>malvids</taxon>
        <taxon>Brassicales</taxon>
        <taxon>Brassicaceae</taxon>
        <taxon>Camelineae</taxon>
        <taxon>Arabidopsis</taxon>
    </lineage>
</organism>
<dbReference type="Pfam" id="PF03078">
    <property type="entry name" value="ATHILA"/>
    <property type="match status" value="1"/>
</dbReference>
<feature type="region of interest" description="Disordered" evidence="1">
    <location>
        <begin position="1649"/>
        <end position="1781"/>
    </location>
</feature>
<feature type="region of interest" description="Disordered" evidence="1">
    <location>
        <begin position="1127"/>
        <end position="1146"/>
    </location>
</feature>
<evidence type="ECO:0008006" key="6">
    <source>
        <dbReference type="Google" id="ProtNLM"/>
    </source>
</evidence>
<gene>
    <name evidence="4" type="ORF">ISN45_Aa04g008020</name>
</gene>
<protein>
    <recommendedName>
        <fullName evidence="6">Retrotransposon gag domain-containing protein</fullName>
    </recommendedName>
</protein>